<sequence>MALYYIVEFPDYSVGIVSSKWLNEDSSITLWPPYTDPGIDRYLVSTLDDIKDRLTMLERTVANISRSSTKEVTLPDDVILPLESYQDMDNLEQKMEDRQCQKDLTAYLGTIEAVRKCSFQPSPPESEIEGEIKVWLRNSRDRAGGRKERYHRLLTCQETSGEE</sequence>
<organism evidence="1 2">
    <name type="scientific">Dallia pectoralis</name>
    <name type="common">Alaska blackfish</name>
    <dbReference type="NCBI Taxonomy" id="75939"/>
    <lineage>
        <taxon>Eukaryota</taxon>
        <taxon>Metazoa</taxon>
        <taxon>Chordata</taxon>
        <taxon>Craniata</taxon>
        <taxon>Vertebrata</taxon>
        <taxon>Euteleostomi</taxon>
        <taxon>Actinopterygii</taxon>
        <taxon>Neopterygii</taxon>
        <taxon>Teleostei</taxon>
        <taxon>Protacanthopterygii</taxon>
        <taxon>Esociformes</taxon>
        <taxon>Umbridae</taxon>
        <taxon>Dallia</taxon>
    </lineage>
</organism>
<dbReference type="Proteomes" id="UP001157502">
    <property type="component" value="Chromosome 8"/>
</dbReference>
<proteinExistence type="predicted"/>
<evidence type="ECO:0000313" key="1">
    <source>
        <dbReference type="EMBL" id="KAJ8007839.1"/>
    </source>
</evidence>
<comment type="caution">
    <text evidence="1">The sequence shown here is derived from an EMBL/GenBank/DDBJ whole genome shotgun (WGS) entry which is preliminary data.</text>
</comment>
<protein>
    <submittedName>
        <fullName evidence="1">Uncharacterized protein</fullName>
    </submittedName>
</protein>
<reference evidence="1" key="1">
    <citation type="submission" date="2021-05" db="EMBL/GenBank/DDBJ databases">
        <authorList>
            <person name="Pan Q."/>
            <person name="Jouanno E."/>
            <person name="Zahm M."/>
            <person name="Klopp C."/>
            <person name="Cabau C."/>
            <person name="Louis A."/>
            <person name="Berthelot C."/>
            <person name="Parey E."/>
            <person name="Roest Crollius H."/>
            <person name="Montfort J."/>
            <person name="Robinson-Rechavi M."/>
            <person name="Bouchez O."/>
            <person name="Lampietro C."/>
            <person name="Lopez Roques C."/>
            <person name="Donnadieu C."/>
            <person name="Postlethwait J."/>
            <person name="Bobe J."/>
            <person name="Dillon D."/>
            <person name="Chandos A."/>
            <person name="von Hippel F."/>
            <person name="Guiguen Y."/>
        </authorList>
    </citation>
    <scope>NUCLEOTIDE SEQUENCE</scope>
    <source>
        <strain evidence="1">YG-Jan2019</strain>
    </source>
</reference>
<name>A0ACC2GVX5_DALPE</name>
<dbReference type="EMBL" id="CM055735">
    <property type="protein sequence ID" value="KAJ8007839.1"/>
    <property type="molecule type" value="Genomic_DNA"/>
</dbReference>
<evidence type="ECO:0000313" key="2">
    <source>
        <dbReference type="Proteomes" id="UP001157502"/>
    </source>
</evidence>
<gene>
    <name evidence="1" type="ORF">DPEC_G00098360</name>
</gene>
<keyword evidence="2" id="KW-1185">Reference proteome</keyword>
<accession>A0ACC2GVX5</accession>